<proteinExistence type="predicted"/>
<feature type="compositionally biased region" description="Low complexity" evidence="1">
    <location>
        <begin position="444"/>
        <end position="454"/>
    </location>
</feature>
<dbReference type="RefSeq" id="WP_141978719.1">
    <property type="nucleotide sequence ID" value="NZ_VFPP01000001.1"/>
</dbReference>
<comment type="caution">
    <text evidence="2">The sequence shown here is derived from an EMBL/GenBank/DDBJ whole genome shotgun (WGS) entry which is preliminary data.</text>
</comment>
<feature type="compositionally biased region" description="Pro residues" evidence="1">
    <location>
        <begin position="1136"/>
        <end position="1147"/>
    </location>
</feature>
<organism evidence="2 3">
    <name type="scientific">Saccharothrix saharensis</name>
    <dbReference type="NCBI Taxonomy" id="571190"/>
    <lineage>
        <taxon>Bacteria</taxon>
        <taxon>Bacillati</taxon>
        <taxon>Actinomycetota</taxon>
        <taxon>Actinomycetes</taxon>
        <taxon>Pseudonocardiales</taxon>
        <taxon>Pseudonocardiaceae</taxon>
        <taxon>Saccharothrix</taxon>
    </lineage>
</organism>
<feature type="region of interest" description="Disordered" evidence="1">
    <location>
        <begin position="439"/>
        <end position="543"/>
    </location>
</feature>
<feature type="compositionally biased region" description="Low complexity" evidence="1">
    <location>
        <begin position="509"/>
        <end position="525"/>
    </location>
</feature>
<sequence length="1172" mass="118746">MAARGEAQADVEVSTLVVPAWRLRWRAPELALVLGERAVALASTRRDEVDRLRAEALVVFASNRMGRGVRIADRALDALKAAEAASERETAWRLRVELADCARSVGAPLTGFAAVRPVLEADDVPPGLRATALVQAGECLVSVGRGAALAQALDEADHLYQADPLLDHDTTLLHRGLLRASAAGQHRRWGDLPAAVAAARDGLAVLDRLKEPSTDNGQVRGRLTVELVCALMDLDKLGEASEIGTPLLERPVRAPSASTAGWLRLALATRVHLPAGRVDQARDLLRDAADSAERHQLDTLLAESLLALAHVHEVAGDLAEALANLRSAHAAERRRARAVYAVRARLAAEFAGIHRRPAGGLHDELAALLRTGTPTPATDPNLAPEVKQQLRQWRPVQMHRNEGVRVKRSRRAAEDMTVDGISAARAHAADRWRLVQPFGETEGDQQPGDQQPGGQQPGGRRRAPDREPRPTQGRPEHARSGQARPTTGAPSGTRTSPASPTQPTPPTATPARPAAATPAGTEPTGGSDGATTSADTPAVGSATAGAGVGVVSAAGHAADGSDDATTPAAAHVGGSGPAAAGSSAAEAGVASAGSHAAGGSGDAVTPAGTHVGGSGPVAAGVGGSEDAMTPAGTRAGGFGEVAAVPSDGVPGAGPAHVSGAGPVVDASGGAGAEVGSGGVSAAGGSGGDPSGDARGVAEVPAAGGVGLADAGSAGARQDASVTSGIEAGSVAEGPAASAGQAGAEAGGHRESTGPAGAVPTAEAGGPVGGGSGEADAPAATEGGERSVPAAGLIAAAGAVRSGRRRAREASEEQGERAAGESDSSVLDTLKAAGLLDPQRAGGRRRARDADEAEAPESTPRAEGEPVQWRVEPPARLRSEDPPVVDMFDSPTMVQPAIRDDVPPVGLGAAFVKGPLIPTARVPDPPDYPPPPVPDFGIPGQSGFQAERTTPEPEAADVEARPAFPASDVDSTPEEQVEPLPEPDQVPGFPEPDQVPPVPVPEPVPADPSPEPAPPPARFGPTGFLSAADVEHDDTPTTTSPKPAPAPTPEPEAPSGEVPKEPFVTAVVVGGKTIDLPAIVEPPPPSGDSPSATRASRRHKSDLSLAELLAEALVAYEDARREDEAAGRVDVDEDTVPIPPVGTPPPVPDTETTAPIQRVDPPRRFDTWTLPEA</sequence>
<evidence type="ECO:0000256" key="1">
    <source>
        <dbReference type="SAM" id="MobiDB-lite"/>
    </source>
</evidence>
<feature type="region of interest" description="Disordered" evidence="1">
    <location>
        <begin position="556"/>
        <end position="634"/>
    </location>
</feature>
<feature type="compositionally biased region" description="Pro residues" evidence="1">
    <location>
        <begin position="922"/>
        <end position="933"/>
    </location>
</feature>
<dbReference type="EMBL" id="VFPP01000001">
    <property type="protein sequence ID" value="TQM80650.1"/>
    <property type="molecule type" value="Genomic_DNA"/>
</dbReference>
<feature type="compositionally biased region" description="Pro residues" evidence="1">
    <location>
        <begin position="979"/>
        <end position="1017"/>
    </location>
</feature>
<feature type="compositionally biased region" description="Polar residues" evidence="1">
    <location>
        <begin position="483"/>
        <end position="492"/>
    </location>
</feature>
<feature type="compositionally biased region" description="Gly residues" evidence="1">
    <location>
        <begin position="610"/>
        <end position="623"/>
    </location>
</feature>
<dbReference type="Proteomes" id="UP000316628">
    <property type="component" value="Unassembled WGS sequence"/>
</dbReference>
<dbReference type="Gene3D" id="1.25.40.10">
    <property type="entry name" value="Tetratricopeptide repeat domain"/>
    <property type="match status" value="1"/>
</dbReference>
<evidence type="ECO:0000313" key="3">
    <source>
        <dbReference type="Proteomes" id="UP000316628"/>
    </source>
</evidence>
<name>A0A543JCW2_9PSEU</name>
<keyword evidence="3" id="KW-1185">Reference proteome</keyword>
<feature type="region of interest" description="Disordered" evidence="1">
    <location>
        <begin position="730"/>
        <end position="883"/>
    </location>
</feature>
<evidence type="ECO:0000313" key="2">
    <source>
        <dbReference type="EMBL" id="TQM80650.1"/>
    </source>
</evidence>
<feature type="region of interest" description="Disordered" evidence="1">
    <location>
        <begin position="915"/>
        <end position="1100"/>
    </location>
</feature>
<feature type="compositionally biased region" description="Basic and acidic residues" evidence="1">
    <location>
        <begin position="807"/>
        <end position="819"/>
    </location>
</feature>
<feature type="compositionally biased region" description="Low complexity" evidence="1">
    <location>
        <begin position="752"/>
        <end position="764"/>
    </location>
</feature>
<dbReference type="PRINTS" id="PR01217">
    <property type="entry name" value="PRICHEXTENSN"/>
</dbReference>
<reference evidence="2 3" key="1">
    <citation type="submission" date="2019-06" db="EMBL/GenBank/DDBJ databases">
        <title>Sequencing the genomes of 1000 actinobacteria strains.</title>
        <authorList>
            <person name="Klenk H.-P."/>
        </authorList>
    </citation>
    <scope>NUCLEOTIDE SEQUENCE [LARGE SCALE GENOMIC DNA]</scope>
    <source>
        <strain evidence="2 3">DSM 45456</strain>
    </source>
</reference>
<dbReference type="AlphaFoldDB" id="A0A543JCW2"/>
<feature type="compositionally biased region" description="Low complexity" evidence="1">
    <location>
        <begin position="789"/>
        <end position="800"/>
    </location>
</feature>
<accession>A0A543JCW2</accession>
<gene>
    <name evidence="2" type="ORF">FHX81_2991</name>
</gene>
<feature type="region of interest" description="Disordered" evidence="1">
    <location>
        <begin position="668"/>
        <end position="697"/>
    </location>
</feature>
<feature type="compositionally biased region" description="Low complexity" evidence="1">
    <location>
        <begin position="731"/>
        <end position="743"/>
    </location>
</feature>
<protein>
    <submittedName>
        <fullName evidence="2">Uncharacterized protein</fullName>
    </submittedName>
</protein>
<feature type="region of interest" description="Disordered" evidence="1">
    <location>
        <begin position="1122"/>
        <end position="1172"/>
    </location>
</feature>
<feature type="compositionally biased region" description="Low complexity" evidence="1">
    <location>
        <begin position="556"/>
        <end position="595"/>
    </location>
</feature>
<dbReference type="InterPro" id="IPR011990">
    <property type="entry name" value="TPR-like_helical_dom_sf"/>
</dbReference>
<feature type="compositionally biased region" description="Basic and acidic residues" evidence="1">
    <location>
        <begin position="462"/>
        <end position="479"/>
    </location>
</feature>
<feature type="compositionally biased region" description="Gly residues" evidence="1">
    <location>
        <begin position="668"/>
        <end position="689"/>
    </location>
</feature>
<feature type="compositionally biased region" description="Pro residues" evidence="1">
    <location>
        <begin position="1041"/>
        <end position="1051"/>
    </location>
</feature>
<dbReference type="OrthoDB" id="5165923at2"/>